<dbReference type="Proteomes" id="UP000215127">
    <property type="component" value="Chromosome 8"/>
</dbReference>
<dbReference type="Gene3D" id="1.20.120.1020">
    <property type="entry name" value="Prion-inhibition and propagation, HeLo domain"/>
    <property type="match status" value="1"/>
</dbReference>
<accession>A0A1X7S2L6</accession>
<evidence type="ECO:0000259" key="2">
    <source>
        <dbReference type="Pfam" id="PF14479"/>
    </source>
</evidence>
<name>A0A1X7S2L6_ZYMT9</name>
<dbReference type="PANTHER" id="PTHR37542:SF3">
    <property type="entry name" value="PRION-INHIBITION AND PROPAGATION HELO DOMAIN-CONTAINING PROTEIN"/>
    <property type="match status" value="1"/>
</dbReference>
<organism evidence="3 4">
    <name type="scientific">Zymoseptoria tritici (strain ST99CH_3D7)</name>
    <dbReference type="NCBI Taxonomy" id="1276538"/>
    <lineage>
        <taxon>Eukaryota</taxon>
        <taxon>Fungi</taxon>
        <taxon>Dikarya</taxon>
        <taxon>Ascomycota</taxon>
        <taxon>Pezizomycotina</taxon>
        <taxon>Dothideomycetes</taxon>
        <taxon>Dothideomycetidae</taxon>
        <taxon>Mycosphaerellales</taxon>
        <taxon>Mycosphaerellaceae</taxon>
        <taxon>Zymoseptoria</taxon>
    </lineage>
</organism>
<evidence type="ECO:0000256" key="1">
    <source>
        <dbReference type="SAM" id="MobiDB-lite"/>
    </source>
</evidence>
<dbReference type="InterPro" id="IPR038305">
    <property type="entry name" value="HeLo_sf"/>
</dbReference>
<dbReference type="AlphaFoldDB" id="A0A1X7S2L6"/>
<dbReference type="PANTHER" id="PTHR37542">
    <property type="entry name" value="HELO DOMAIN-CONTAINING PROTEIN-RELATED"/>
    <property type="match status" value="1"/>
</dbReference>
<dbReference type="EMBL" id="LT853699">
    <property type="protein sequence ID" value="SMQ53447.1"/>
    <property type="molecule type" value="Genomic_DNA"/>
</dbReference>
<feature type="region of interest" description="Disordered" evidence="1">
    <location>
        <begin position="308"/>
        <end position="330"/>
    </location>
</feature>
<proteinExistence type="predicted"/>
<evidence type="ECO:0000313" key="3">
    <source>
        <dbReference type="EMBL" id="SMQ53447.1"/>
    </source>
</evidence>
<feature type="domain" description="Prion-inhibition and propagation HeLo" evidence="2">
    <location>
        <begin position="5"/>
        <end position="198"/>
    </location>
</feature>
<dbReference type="InterPro" id="IPR029498">
    <property type="entry name" value="HeLo_dom"/>
</dbReference>
<keyword evidence="4" id="KW-1185">Reference proteome</keyword>
<protein>
    <recommendedName>
        <fullName evidence="2">Prion-inhibition and propagation HeLo domain-containing protein</fullName>
    </recommendedName>
</protein>
<gene>
    <name evidence="3" type="ORF">ZT3D7_G8600</name>
</gene>
<dbReference type="STRING" id="1276538.A0A1X7S2L6"/>
<dbReference type="Pfam" id="PF14479">
    <property type="entry name" value="HeLo"/>
    <property type="match status" value="1"/>
</dbReference>
<reference evidence="3 4" key="1">
    <citation type="submission" date="2016-06" db="EMBL/GenBank/DDBJ databases">
        <authorList>
            <person name="Kjaerup R.B."/>
            <person name="Dalgaard T.S."/>
            <person name="Juul-Madsen H.R."/>
        </authorList>
    </citation>
    <scope>NUCLEOTIDE SEQUENCE [LARGE SCALE GENOMIC DNA]</scope>
</reference>
<sequence>MSGLTALSAPGLFLTGVRYFELIQLGRNFQDDFGICVLQLRHVQRRFYRWGESVGITDQESPAYRLATHDHSDDLDLVDETLEAIVEQLSRAQKDAAGYARRLTKTSLGNAVEELDILDEDEQLASDTSIGSRSATRLRNSRVGKAYRRSLHFGDVLTGRTQWALYKKTEFSDLLTKITNLLNELEKALPGKLEDVARVDAQQLLVDQDGVEAPAEEVGTIIDVSVNTDPVFSAALNSITAKHGHVFESMIYKGYARAHNGDNYATIPIGGVASSGTYRKIVAGGNSRTHLGNNYGYAQQSSLLLQEDHSARNSGSEDSIPPAEGLAEDL</sequence>
<evidence type="ECO:0000313" key="4">
    <source>
        <dbReference type="Proteomes" id="UP000215127"/>
    </source>
</evidence>